<reference evidence="12" key="1">
    <citation type="submission" date="2025-08" db="UniProtKB">
        <authorList>
            <consortium name="RefSeq"/>
        </authorList>
    </citation>
    <scope>IDENTIFICATION</scope>
    <source>
        <tissue evidence="12">Sperm</tissue>
    </source>
</reference>
<feature type="compositionally biased region" description="Low complexity" evidence="9">
    <location>
        <begin position="705"/>
        <end position="714"/>
    </location>
</feature>
<feature type="compositionally biased region" description="Low complexity" evidence="9">
    <location>
        <begin position="597"/>
        <end position="612"/>
    </location>
</feature>
<feature type="compositionally biased region" description="Polar residues" evidence="9">
    <location>
        <begin position="614"/>
        <end position="630"/>
    </location>
</feature>
<dbReference type="FunFam" id="1.25.40.20:FF:000057">
    <property type="entry name" value="Ankyrin repeat domain-containing protein 13B"/>
    <property type="match status" value="1"/>
</dbReference>
<evidence type="ECO:0000256" key="3">
    <source>
        <dbReference type="ARBA" id="ARBA00022475"/>
    </source>
</evidence>
<evidence type="ECO:0000256" key="2">
    <source>
        <dbReference type="ARBA" id="ARBA00004236"/>
    </source>
</evidence>
<name>A0AAJ7SPB0_PETMA</name>
<evidence type="ECO:0000256" key="1">
    <source>
        <dbReference type="ARBA" id="ARBA00004177"/>
    </source>
</evidence>
<organism evidence="11 12">
    <name type="scientific">Petromyzon marinus</name>
    <name type="common">Sea lamprey</name>
    <dbReference type="NCBI Taxonomy" id="7757"/>
    <lineage>
        <taxon>Eukaryota</taxon>
        <taxon>Metazoa</taxon>
        <taxon>Chordata</taxon>
        <taxon>Craniata</taxon>
        <taxon>Vertebrata</taxon>
        <taxon>Cyclostomata</taxon>
        <taxon>Hyperoartia</taxon>
        <taxon>Petromyzontiformes</taxon>
        <taxon>Petromyzontidae</taxon>
        <taxon>Petromyzon</taxon>
    </lineage>
</organism>
<comment type="function">
    <text evidence="7">Ubiquitin-binding protein that specifically recognizes and binds 'Lys-63'-linked ubiquitin. Does not bind 'Lys-48'-linked ubiquitin. Positively regulates the internalization of ligand-activated EGFR by binding to the Ub moiety of ubiquitinated EGFR at the cell membrane.</text>
</comment>
<feature type="compositionally biased region" description="Gly residues" evidence="9">
    <location>
        <begin position="734"/>
        <end position="747"/>
    </location>
</feature>
<dbReference type="Pfam" id="PF11904">
    <property type="entry name" value="ANKRD13_C"/>
    <property type="match status" value="1"/>
</dbReference>
<dbReference type="SMART" id="SM00248">
    <property type="entry name" value="ANK"/>
    <property type="match status" value="2"/>
</dbReference>
<dbReference type="Pfam" id="PF12796">
    <property type="entry name" value="Ank_2"/>
    <property type="match status" value="1"/>
</dbReference>
<dbReference type="GO" id="GO:0005886">
    <property type="term" value="C:plasma membrane"/>
    <property type="evidence" value="ECO:0007669"/>
    <property type="project" value="UniProtKB-SubCell"/>
</dbReference>
<gene>
    <name evidence="12" type="primary">LOC116939120</name>
</gene>
<comment type="subcellular location">
    <subcellularLocation>
        <location evidence="2">Cell membrane</location>
    </subcellularLocation>
    <subcellularLocation>
        <location evidence="1">Endosome</location>
    </subcellularLocation>
</comment>
<dbReference type="Gene3D" id="1.25.40.20">
    <property type="entry name" value="Ankyrin repeat-containing domain"/>
    <property type="match status" value="1"/>
</dbReference>
<feature type="region of interest" description="Disordered" evidence="9">
    <location>
        <begin position="673"/>
        <end position="763"/>
    </location>
</feature>
<feature type="compositionally biased region" description="Low complexity" evidence="9">
    <location>
        <begin position="452"/>
        <end position="481"/>
    </location>
</feature>
<dbReference type="GO" id="GO:0048471">
    <property type="term" value="C:perinuclear region of cytoplasm"/>
    <property type="evidence" value="ECO:0007669"/>
    <property type="project" value="UniProtKB-ARBA"/>
</dbReference>
<dbReference type="PANTHER" id="PTHR12447:SF31">
    <property type="entry name" value="LD31969P"/>
    <property type="match status" value="1"/>
</dbReference>
<keyword evidence="6" id="KW-0472">Membrane</keyword>
<dbReference type="InterPro" id="IPR036770">
    <property type="entry name" value="Ankyrin_rpt-contain_sf"/>
</dbReference>
<keyword evidence="8" id="KW-0040">ANK repeat</keyword>
<feature type="compositionally biased region" description="Basic and acidic residues" evidence="9">
    <location>
        <begin position="690"/>
        <end position="701"/>
    </location>
</feature>
<feature type="region of interest" description="Disordered" evidence="9">
    <location>
        <begin position="451"/>
        <end position="500"/>
    </location>
</feature>
<dbReference type="GO" id="GO:0140036">
    <property type="term" value="F:ubiquitin-modified protein reader activity"/>
    <property type="evidence" value="ECO:0007669"/>
    <property type="project" value="UniProtKB-ARBA"/>
</dbReference>
<evidence type="ECO:0000259" key="10">
    <source>
        <dbReference type="Pfam" id="PF11904"/>
    </source>
</evidence>
<sequence>MSSPLRASAESCRLHRLVWDNRTSALETELNSSRHDVEEVDPRGRTPLHLAVTLGHIECARLLLKHGANVAVENRQGWSVLQEAVSTGDPDMVQLILQHRDYRRVTRRLAGIPELMAKLRKATDFYVEMKWEFTSWVPLVSRVCPSDVYKVWKCGSNLRVDTTLLGFDHMTWQRGKRSFIFKGQDNGAVVLEVDHDRCLVYVETLSLAAPETDALLQAVRPSEAQLLLRLSSPVVSTHVNTKNIQFERNKSGIWGWRSEKSETINGYETKHGARLIVVLQVYSASHVELVTCTRTEHLSDQDKNKTKGVKTTPLQSFLGIAEQHVGSNNVAQITQMASPTNPTAITAAEYFNPRFALGGRDIGRPVELTVKTQRFKANLWLCENHPLSLVEQVMPIVDLMAISYTHFAKLRDFITLKLPSGFPVKIEIPLFHILNARITFGNLNGSGDEALSACGSPDSDSQSSPSSDNSSLGSINSSGSESWHKPHMASTRGSRSQPAPVSAWVMDDSVFEVPKGYTVAGQAKRQPMRDEDDALLQFAIRQSLLEAGTESDQVTIWEALTNSKPGTHPLSCNEGNHERLRTKAQQVKNSAACTADGSVRSSSSSSSGGCSSPIPKTSRSRILSAGGSNSPCRISSWVSNYSPCKLHFRSGGGGGGRKISIVANSSCARVLTAAGSAQSSPRRVSPAEGGTRDGGPRRASIEARSSSSSSSSSSVQELPTEGSAGSSRRVSAEGSGGVSPARGGGSGARDPGHAGQRRAADAE</sequence>
<keyword evidence="11" id="KW-1185">Reference proteome</keyword>
<dbReference type="RefSeq" id="XP_032802989.1">
    <property type="nucleotide sequence ID" value="XM_032947098.1"/>
</dbReference>
<evidence type="ECO:0000256" key="6">
    <source>
        <dbReference type="ARBA" id="ARBA00023136"/>
    </source>
</evidence>
<dbReference type="PROSITE" id="PS50088">
    <property type="entry name" value="ANK_REPEAT"/>
    <property type="match status" value="1"/>
</dbReference>
<evidence type="ECO:0000313" key="12">
    <source>
        <dbReference type="RefSeq" id="XP_032802989.1"/>
    </source>
</evidence>
<dbReference type="InterPro" id="IPR021832">
    <property type="entry name" value="ANKRD13"/>
</dbReference>
<dbReference type="KEGG" id="pmrn:116939120"/>
<evidence type="ECO:0000256" key="4">
    <source>
        <dbReference type="ARBA" id="ARBA00022737"/>
    </source>
</evidence>
<keyword evidence="4" id="KW-0677">Repeat</keyword>
<evidence type="ECO:0000256" key="7">
    <source>
        <dbReference type="ARBA" id="ARBA00024956"/>
    </source>
</evidence>
<feature type="compositionally biased region" description="Polar residues" evidence="9">
    <location>
        <begin position="583"/>
        <end position="592"/>
    </location>
</feature>
<dbReference type="PANTHER" id="PTHR12447">
    <property type="entry name" value="ANKYRIN REPEAT DOMAIN-CONTAINING PROTEIN 13"/>
    <property type="match status" value="1"/>
</dbReference>
<evidence type="ECO:0000313" key="11">
    <source>
        <dbReference type="Proteomes" id="UP001318040"/>
    </source>
</evidence>
<keyword evidence="5" id="KW-0967">Endosome</keyword>
<keyword evidence="3" id="KW-1003">Cell membrane</keyword>
<dbReference type="SUPFAM" id="SSF48403">
    <property type="entry name" value="Ankyrin repeat"/>
    <property type="match status" value="1"/>
</dbReference>
<accession>A0AAJ7SPB0</accession>
<evidence type="ECO:0000256" key="8">
    <source>
        <dbReference type="PROSITE-ProRule" id="PRU00023"/>
    </source>
</evidence>
<evidence type="ECO:0000256" key="9">
    <source>
        <dbReference type="SAM" id="MobiDB-lite"/>
    </source>
</evidence>
<dbReference type="PROSITE" id="PS50297">
    <property type="entry name" value="ANK_REP_REGION"/>
    <property type="match status" value="1"/>
</dbReference>
<feature type="region of interest" description="Disordered" evidence="9">
    <location>
        <begin position="567"/>
        <end position="630"/>
    </location>
</feature>
<dbReference type="InterPro" id="IPR055285">
    <property type="entry name" value="ANKRD13_C"/>
</dbReference>
<protein>
    <submittedName>
        <fullName evidence="12">Ankyrin repeat domain-containing protein 13B-like isoform X1</fullName>
    </submittedName>
</protein>
<evidence type="ECO:0000256" key="5">
    <source>
        <dbReference type="ARBA" id="ARBA00022753"/>
    </source>
</evidence>
<dbReference type="InterPro" id="IPR002110">
    <property type="entry name" value="Ankyrin_rpt"/>
</dbReference>
<dbReference type="Proteomes" id="UP001318040">
    <property type="component" value="Chromosome 5"/>
</dbReference>
<dbReference type="GO" id="GO:0002091">
    <property type="term" value="P:negative regulation of receptor internalization"/>
    <property type="evidence" value="ECO:0007669"/>
    <property type="project" value="UniProtKB-ARBA"/>
</dbReference>
<dbReference type="GO" id="GO:0005768">
    <property type="term" value="C:endosome"/>
    <property type="evidence" value="ECO:0007669"/>
    <property type="project" value="UniProtKB-SubCell"/>
</dbReference>
<dbReference type="AlphaFoldDB" id="A0AAJ7SPB0"/>
<feature type="repeat" description="ANK" evidence="8">
    <location>
        <begin position="43"/>
        <end position="75"/>
    </location>
</feature>
<proteinExistence type="predicted"/>
<feature type="domain" description="Ankyrin repeat" evidence="10">
    <location>
        <begin position="159"/>
        <end position="518"/>
    </location>
</feature>